<feature type="region of interest" description="Disordered" evidence="1">
    <location>
        <begin position="51"/>
        <end position="98"/>
    </location>
</feature>
<evidence type="ECO:0000313" key="3">
    <source>
        <dbReference type="Proteomes" id="UP001607303"/>
    </source>
</evidence>
<evidence type="ECO:0000256" key="1">
    <source>
        <dbReference type="SAM" id="MobiDB-lite"/>
    </source>
</evidence>
<organism evidence="2 3">
    <name type="scientific">Vespula maculifrons</name>
    <name type="common">Eastern yellow jacket</name>
    <name type="synonym">Wasp</name>
    <dbReference type="NCBI Taxonomy" id="7453"/>
    <lineage>
        <taxon>Eukaryota</taxon>
        <taxon>Metazoa</taxon>
        <taxon>Ecdysozoa</taxon>
        <taxon>Arthropoda</taxon>
        <taxon>Hexapoda</taxon>
        <taxon>Insecta</taxon>
        <taxon>Pterygota</taxon>
        <taxon>Neoptera</taxon>
        <taxon>Endopterygota</taxon>
        <taxon>Hymenoptera</taxon>
        <taxon>Apocrita</taxon>
        <taxon>Aculeata</taxon>
        <taxon>Vespoidea</taxon>
        <taxon>Vespidae</taxon>
        <taxon>Vespinae</taxon>
        <taxon>Vespula</taxon>
    </lineage>
</organism>
<keyword evidence="3" id="KW-1185">Reference proteome</keyword>
<dbReference type="Proteomes" id="UP001607303">
    <property type="component" value="Unassembled WGS sequence"/>
</dbReference>
<evidence type="ECO:0000313" key="2">
    <source>
        <dbReference type="EMBL" id="KAL2747567.1"/>
    </source>
</evidence>
<sequence length="134" mass="14877">MLKRYCGRRKALPRLRESLLKIGDGIKIPTYGRGWCIYVVDGEGVVGICEGRRREDGSGDGEEERDGAKGKKEKRGKEDSKRKREEESGGSTRTSSARELALNSVCQWESDKEPEANVPFSIVLQASSEGAFPR</sequence>
<proteinExistence type="predicted"/>
<dbReference type="EMBL" id="JAYRBN010000035">
    <property type="protein sequence ID" value="KAL2747567.1"/>
    <property type="molecule type" value="Genomic_DNA"/>
</dbReference>
<comment type="caution">
    <text evidence="2">The sequence shown here is derived from an EMBL/GenBank/DDBJ whole genome shotgun (WGS) entry which is preliminary data.</text>
</comment>
<gene>
    <name evidence="2" type="ORF">V1477_004259</name>
</gene>
<dbReference type="AlphaFoldDB" id="A0ABD2CR32"/>
<reference evidence="2 3" key="1">
    <citation type="journal article" date="2024" name="Ann. Entomol. Soc. Am.">
        <title>Genomic analyses of the southern and eastern yellowjacket wasps (Hymenoptera: Vespidae) reveal evolutionary signatures of social life.</title>
        <authorList>
            <person name="Catto M.A."/>
            <person name="Caine P.B."/>
            <person name="Orr S.E."/>
            <person name="Hunt B.G."/>
            <person name="Goodisman M.A.D."/>
        </authorList>
    </citation>
    <scope>NUCLEOTIDE SEQUENCE [LARGE SCALE GENOMIC DNA]</scope>
    <source>
        <strain evidence="2">232</strain>
        <tissue evidence="2">Head and thorax</tissue>
    </source>
</reference>
<feature type="compositionally biased region" description="Basic and acidic residues" evidence="1">
    <location>
        <begin position="66"/>
        <end position="87"/>
    </location>
</feature>
<protein>
    <submittedName>
        <fullName evidence="2">Uncharacterized protein</fullName>
    </submittedName>
</protein>
<feature type="compositionally biased region" description="Low complexity" evidence="1">
    <location>
        <begin position="89"/>
        <end position="98"/>
    </location>
</feature>
<accession>A0ABD2CR32</accession>
<name>A0ABD2CR32_VESMC</name>